<dbReference type="GO" id="GO:0045150">
    <property type="term" value="P:acetoin catabolic process"/>
    <property type="evidence" value="ECO:0007669"/>
    <property type="project" value="InterPro"/>
</dbReference>
<dbReference type="InterPro" id="IPR016181">
    <property type="entry name" value="Acyl_CoA_acyltransferase"/>
</dbReference>
<dbReference type="Pfam" id="PF00583">
    <property type="entry name" value="Acetyltransf_1"/>
    <property type="match status" value="1"/>
</dbReference>
<organism evidence="2 3">
    <name type="scientific">Desulfoscipio gibsoniae DSM 7213</name>
    <dbReference type="NCBI Taxonomy" id="767817"/>
    <lineage>
        <taxon>Bacteria</taxon>
        <taxon>Bacillati</taxon>
        <taxon>Bacillota</taxon>
        <taxon>Clostridia</taxon>
        <taxon>Eubacteriales</taxon>
        <taxon>Desulfallaceae</taxon>
        <taxon>Desulfoscipio</taxon>
    </lineage>
</organism>
<reference evidence="2 3" key="1">
    <citation type="submission" date="2012-01" db="EMBL/GenBank/DDBJ databases">
        <title>Complete sequence of Desulfotomaculum gibsoniae DSM 7213.</title>
        <authorList>
            <consortium name="US DOE Joint Genome Institute"/>
            <person name="Lucas S."/>
            <person name="Han J."/>
            <person name="Lapidus A."/>
            <person name="Cheng J.-F."/>
            <person name="Goodwin L."/>
            <person name="Pitluck S."/>
            <person name="Peters L."/>
            <person name="Ovchinnikova G."/>
            <person name="Teshima H."/>
            <person name="Detter J.C."/>
            <person name="Han C."/>
            <person name="Tapia R."/>
            <person name="Land M."/>
            <person name="Hauser L."/>
            <person name="Kyrpides N."/>
            <person name="Ivanova N."/>
            <person name="Pagani I."/>
            <person name="Parshina S."/>
            <person name="Plugge C."/>
            <person name="Muyzer G."/>
            <person name="Kuever J."/>
            <person name="Ivanova A."/>
            <person name="Nazina T."/>
            <person name="Klenk H.-P."/>
            <person name="Brambilla E."/>
            <person name="Spring S."/>
            <person name="Stams A.F."/>
            <person name="Woyke T."/>
        </authorList>
    </citation>
    <scope>NUCLEOTIDE SEQUENCE [LARGE SCALE GENOMIC DNA]</scope>
    <source>
        <strain evidence="2 3">DSM 7213</strain>
    </source>
</reference>
<gene>
    <name evidence="2" type="ORF">Desgi_1902</name>
</gene>
<dbReference type="HOGENOM" id="CLU_113703_0_0_9"/>
<evidence type="ECO:0000313" key="2">
    <source>
        <dbReference type="EMBL" id="AGL01350.1"/>
    </source>
</evidence>
<dbReference type="GO" id="GO:0019152">
    <property type="term" value="F:acetoin dehydrogenase (NAD+) activity"/>
    <property type="evidence" value="ECO:0007669"/>
    <property type="project" value="InterPro"/>
</dbReference>
<dbReference type="PIRSF" id="PIRSF021278">
    <property type="entry name" value="AcuA"/>
    <property type="match status" value="1"/>
</dbReference>
<dbReference type="Proteomes" id="UP000013520">
    <property type="component" value="Chromosome"/>
</dbReference>
<keyword evidence="3" id="KW-1185">Reference proteome</keyword>
<evidence type="ECO:0000259" key="1">
    <source>
        <dbReference type="PROSITE" id="PS51186"/>
    </source>
</evidence>
<dbReference type="PROSITE" id="PS51186">
    <property type="entry name" value="GNAT"/>
    <property type="match status" value="1"/>
</dbReference>
<dbReference type="SUPFAM" id="SSF55729">
    <property type="entry name" value="Acyl-CoA N-acyltransferases (Nat)"/>
    <property type="match status" value="1"/>
</dbReference>
<dbReference type="AlphaFoldDB" id="R4KLD4"/>
<dbReference type="Gene3D" id="3.40.630.30">
    <property type="match status" value="1"/>
</dbReference>
<dbReference type="GO" id="GO:0016747">
    <property type="term" value="F:acyltransferase activity, transferring groups other than amino-acyl groups"/>
    <property type="evidence" value="ECO:0007669"/>
    <property type="project" value="InterPro"/>
</dbReference>
<feature type="domain" description="N-acetyltransferase" evidence="1">
    <location>
        <begin position="18"/>
        <end position="185"/>
    </location>
</feature>
<evidence type="ECO:0000313" key="3">
    <source>
        <dbReference type="Proteomes" id="UP000013520"/>
    </source>
</evidence>
<proteinExistence type="predicted"/>
<sequence length="210" mass="24108">MVSANQTDSGKESVNNQLTYEGPVQPDYISQLNISPDMYVFREPHKQHKALVDIAASSDGMVYIARHQNVIVGYVTFHNPDKYSRWSKHESILELGAIEVSPAWRKYKVGKKLMQLAFTNPIMDEKIVITIEFCWHWDLENTGLDIWQYQKMLSKLFGSVGLVRVPTDDPEIIEHIANVMMARIGPRVTEEAIQKFEDMKFCGGSIFNFH</sequence>
<name>R4KLD4_9FIRM</name>
<dbReference type="InterPro" id="IPR000182">
    <property type="entry name" value="GNAT_dom"/>
</dbReference>
<protein>
    <recommendedName>
        <fullName evidence="1">N-acetyltransferase domain-containing protein</fullName>
    </recommendedName>
</protein>
<dbReference type="RefSeq" id="WP_006522530.1">
    <property type="nucleotide sequence ID" value="NC_021184.1"/>
</dbReference>
<dbReference type="STRING" id="767817.Desgi_1902"/>
<accession>R4KLD4</accession>
<dbReference type="CDD" id="cd04301">
    <property type="entry name" value="NAT_SF"/>
    <property type="match status" value="1"/>
</dbReference>
<dbReference type="KEGG" id="dgi:Desgi_1902"/>
<dbReference type="eggNOG" id="COG0456">
    <property type="taxonomic scope" value="Bacteria"/>
</dbReference>
<dbReference type="InterPro" id="IPR024699">
    <property type="entry name" value="AcuA"/>
</dbReference>
<dbReference type="EMBL" id="CP003273">
    <property type="protein sequence ID" value="AGL01350.1"/>
    <property type="molecule type" value="Genomic_DNA"/>
</dbReference>